<dbReference type="KEGG" id="egu:105055659"/>
<dbReference type="GO" id="GO:0019888">
    <property type="term" value="F:protein phosphatase regulator activity"/>
    <property type="evidence" value="ECO:0007669"/>
    <property type="project" value="TreeGrafter"/>
</dbReference>
<organism evidence="3 4">
    <name type="scientific">Elaeis guineensis var. tenera</name>
    <name type="common">Oil palm</name>
    <dbReference type="NCBI Taxonomy" id="51953"/>
    <lineage>
        <taxon>Eukaryota</taxon>
        <taxon>Viridiplantae</taxon>
        <taxon>Streptophyta</taxon>
        <taxon>Embryophyta</taxon>
        <taxon>Tracheophyta</taxon>
        <taxon>Spermatophyta</taxon>
        <taxon>Magnoliopsida</taxon>
        <taxon>Liliopsida</taxon>
        <taxon>Arecaceae</taxon>
        <taxon>Arecoideae</taxon>
        <taxon>Cocoseae</taxon>
        <taxon>Elaeidinae</taxon>
        <taxon>Elaeis</taxon>
    </lineage>
</organism>
<keyword evidence="3" id="KW-1185">Reference proteome</keyword>
<keyword evidence="2" id="KW-0131">Cell cycle</keyword>
<comment type="similarity">
    <text evidence="1">Belongs to the SAPS family.</text>
</comment>
<dbReference type="Proteomes" id="UP000504607">
    <property type="component" value="Chromosome 12"/>
</dbReference>
<sequence>MFWRIPNFSASSPVEFILDKENFTLEELLDEEEIIQECKALNARLINFLRDKSQVEQLLRYIVEDAPEDADSKRSFKFPFIACEIFTCEIDVILKTLVEDEELMNMLFSFLEPNHTHSSILAAYFSKVVICLMLRKTTQLMKYVQAHDTIFRQLVDMIGTTSIMEILIRLVGADDHLYPNYVDIVQWLADTNLLEMIVDKLSPSSSPEVHANAAEVLWVIIRNAPSTLAAKLSSQSFVARIFGHMLEDLLCKSALVHSLSVCIALLDPKRSASSAIINSVRSQHIYEPSSHVDPEIIYAMLPKLGDLLKRLDVSSDANTLPTTYGRLHPPLGKHRLKIVEFITVLLETGSEAAEKELSRSGAINGVLDLFFEYPYNNSLHHQVKRLIMSCLDSKHVAIVDHLFCECNILQKFLQADKIPFLSRDSSAVTIPAVGRQPPRAGYIGHITQICNKLVQLGCSNDHIRAYLQESGEWTDWQSTVLCERNAMENVDQWACGRPTALQERTRDSDEDELHESDYDVTALANNLSQAFRYNVYENYDVNEVQGSLDQDDEDVYFDDESAEVVISSLRLGGDHQSCLFTNSNWFAFQEDGITEPVSTSAFDKMDGIGIVGTTDTGNGSDDEVVVGVDELTKSVSSQNEYPVTNPSLKNEVKLNGLTDATKVNVVGDVGLFRFDATENEDLFNDHSLPEWVGWREPSDIQVDGSGEFSTTSEPVETAVIPTADSMTGAPACGSPVTAEFNEAEKANAMMPSLFEEDAEFVGVDMEGVGRAVERALGEGINGEASAMKRNIVLKVAELQKPGEEAAGMMSPWRVEPEMGVVQE</sequence>
<gene>
    <name evidence="4" type="primary">LOC105055659</name>
</gene>
<dbReference type="PANTHER" id="PTHR12634">
    <property type="entry name" value="SIT4 YEAST -ASSOCIATING PROTEIN-RELATED"/>
    <property type="match status" value="1"/>
</dbReference>
<protein>
    <submittedName>
        <fullName evidence="4">Serine/threonine-protein phosphatase 6 regulatory subunit 2</fullName>
    </submittedName>
</protein>
<evidence type="ECO:0000256" key="1">
    <source>
        <dbReference type="ARBA" id="ARBA00006180"/>
    </source>
</evidence>
<dbReference type="GO" id="GO:0019903">
    <property type="term" value="F:protein phosphatase binding"/>
    <property type="evidence" value="ECO:0007669"/>
    <property type="project" value="InterPro"/>
</dbReference>
<dbReference type="GeneID" id="105055659"/>
<reference evidence="4" key="1">
    <citation type="submission" date="2025-08" db="UniProtKB">
        <authorList>
            <consortium name="RefSeq"/>
        </authorList>
    </citation>
    <scope>IDENTIFICATION</scope>
</reference>
<evidence type="ECO:0000313" key="3">
    <source>
        <dbReference type="Proteomes" id="UP000504607"/>
    </source>
</evidence>
<evidence type="ECO:0000256" key="2">
    <source>
        <dbReference type="ARBA" id="ARBA00023306"/>
    </source>
</evidence>
<proteinExistence type="inferred from homology"/>
<dbReference type="InterPro" id="IPR016024">
    <property type="entry name" value="ARM-type_fold"/>
</dbReference>
<name>A0A6I9S9V7_ELAGV</name>
<accession>A0A6I9S9V7</accession>
<dbReference type="AlphaFoldDB" id="A0A6I9S9V7"/>
<dbReference type="SUPFAM" id="SSF48371">
    <property type="entry name" value="ARM repeat"/>
    <property type="match status" value="1"/>
</dbReference>
<evidence type="ECO:0000313" key="4">
    <source>
        <dbReference type="RefSeq" id="XP_010935870.1"/>
    </source>
</evidence>
<dbReference type="Pfam" id="PF04499">
    <property type="entry name" value="SAPS"/>
    <property type="match status" value="1"/>
</dbReference>
<dbReference type="PANTHER" id="PTHR12634:SF8">
    <property type="entry name" value="FIERY MOUNTAIN, ISOFORM D"/>
    <property type="match status" value="1"/>
</dbReference>
<dbReference type="RefSeq" id="XP_010935870.1">
    <property type="nucleotide sequence ID" value="XM_010937568.3"/>
</dbReference>
<dbReference type="OrthoDB" id="295029at2759"/>
<dbReference type="InterPro" id="IPR007587">
    <property type="entry name" value="SAPS"/>
</dbReference>
<dbReference type="InParanoid" id="A0A6I9S9V7"/>